<dbReference type="GO" id="GO:0006355">
    <property type="term" value="P:regulation of DNA-templated transcription"/>
    <property type="evidence" value="ECO:0007669"/>
    <property type="project" value="InterPro"/>
</dbReference>
<reference evidence="4 5" key="1">
    <citation type="submission" date="2016-11" db="EMBL/GenBank/DDBJ databases">
        <authorList>
            <person name="Jaros S."/>
            <person name="Januszkiewicz K."/>
            <person name="Wedrychowicz H."/>
        </authorList>
    </citation>
    <scope>NUCLEOTIDE SEQUENCE [LARGE SCALE GENOMIC DNA]</scope>
    <source>
        <strain evidence="4 5">DSM 25661</strain>
    </source>
</reference>
<dbReference type="InterPro" id="IPR011990">
    <property type="entry name" value="TPR-like_helical_dom_sf"/>
</dbReference>
<accession>A0A1M4WQX5</accession>
<dbReference type="InterPro" id="IPR019734">
    <property type="entry name" value="TPR_rpt"/>
</dbReference>
<dbReference type="SUPFAM" id="SSF46894">
    <property type="entry name" value="C-terminal effector domain of the bipartite response regulators"/>
    <property type="match status" value="1"/>
</dbReference>
<feature type="transmembrane region" description="Helical" evidence="2">
    <location>
        <begin position="456"/>
        <end position="478"/>
    </location>
</feature>
<dbReference type="PROSITE" id="PS00622">
    <property type="entry name" value="HTH_LUXR_1"/>
    <property type="match status" value="1"/>
</dbReference>
<dbReference type="InterPro" id="IPR016032">
    <property type="entry name" value="Sig_transdc_resp-reg_C-effctor"/>
</dbReference>
<proteinExistence type="predicted"/>
<keyword evidence="2" id="KW-0812">Transmembrane</keyword>
<dbReference type="GO" id="GO:0003677">
    <property type="term" value="F:DNA binding"/>
    <property type="evidence" value="ECO:0007669"/>
    <property type="project" value="InterPro"/>
</dbReference>
<evidence type="ECO:0000259" key="3">
    <source>
        <dbReference type="PROSITE" id="PS00622"/>
    </source>
</evidence>
<dbReference type="InterPro" id="IPR036388">
    <property type="entry name" value="WH-like_DNA-bd_sf"/>
</dbReference>
<dbReference type="SMART" id="SM00028">
    <property type="entry name" value="TPR"/>
    <property type="match status" value="2"/>
</dbReference>
<evidence type="ECO:0000313" key="4">
    <source>
        <dbReference type="EMBL" id="SHE83691.1"/>
    </source>
</evidence>
<dbReference type="SUPFAM" id="SSF48452">
    <property type="entry name" value="TPR-like"/>
    <property type="match status" value="2"/>
</dbReference>
<name>A0A1M4WQX5_9FLAO</name>
<keyword evidence="1" id="KW-0175">Coiled coil</keyword>
<organism evidence="4 5">
    <name type="scientific">Psychroflexus salarius</name>
    <dbReference type="NCBI Taxonomy" id="1155689"/>
    <lineage>
        <taxon>Bacteria</taxon>
        <taxon>Pseudomonadati</taxon>
        <taxon>Bacteroidota</taxon>
        <taxon>Flavobacteriia</taxon>
        <taxon>Flavobacteriales</taxon>
        <taxon>Flavobacteriaceae</taxon>
        <taxon>Psychroflexus</taxon>
    </lineage>
</organism>
<dbReference type="EMBL" id="FQTW01000006">
    <property type="protein sequence ID" value="SHE83691.1"/>
    <property type="molecule type" value="Genomic_DNA"/>
</dbReference>
<dbReference type="AlphaFoldDB" id="A0A1M4WQX5"/>
<feature type="coiled-coil region" evidence="1">
    <location>
        <begin position="503"/>
        <end position="537"/>
    </location>
</feature>
<dbReference type="Gene3D" id="1.25.40.10">
    <property type="entry name" value="Tetratricopeptide repeat domain"/>
    <property type="match status" value="1"/>
</dbReference>
<protein>
    <submittedName>
        <fullName evidence="4">Regulatory protein, luxR family</fullName>
    </submittedName>
</protein>
<dbReference type="STRING" id="1155689.SAMN05444278_106123"/>
<keyword evidence="2" id="KW-0472">Membrane</keyword>
<keyword evidence="5" id="KW-1185">Reference proteome</keyword>
<dbReference type="Gene3D" id="1.10.10.10">
    <property type="entry name" value="Winged helix-like DNA-binding domain superfamily/Winged helix DNA-binding domain"/>
    <property type="match status" value="1"/>
</dbReference>
<sequence length="648" mass="75946">MKISLKDSIIKLGLAYKNYSFKYSFKIKTLTHIFLLIFIIPYASAQSLNKNDAQNIYQTQKRIFSGFYSDLEESKLQLDSLTSLNTSTWPDSLIVGNLKLKGIYYQRVFMLDSSEYFLEKVIEFEKDRLELSPFNLYNLAITLKKKREYKKALKILNEAQIIAKQTNNNRALCLVTDELSSVFTRLQNYQMALDYKLNAINLIENTQPIDSISLVYANHNLADLYFKLGDYSKSETLFKESIKRFTDIGRNPTAFLATINLANTCIKLKKLNQADSLIKSAISGLKHFDISNYVSYAKETKAKILFEQKKFVESSLLYDSLVNQSYKTRNERLYNLLLNNFEVLDVLNNQLKLTKAINQFIKYDKKVEDYEFGVYDRLKIYKFLLNQISQSQYPDNFGYVKSKLFAIQDTIVNLAEFNVRSQIKSEFEKKIIEKDKELLEQKNKILDQQLSKEKQLLASILIIACVLIIFSILFINYYKSLNDAKAKQNNLLILKEHSLTQKLKAEQELSNFKEDEIKEYKNRLISLAIESQEFKDQLKSYLVKNRPDDKALKKISEQQLNHQYWDLLIDKFKRYNFTFIKRLKELDPEISNRNINFCILVHLGIENRIIASALNISYETVLTNKSRLKKKFKLDPKVDFTKYLEELT</sequence>
<dbReference type="InterPro" id="IPR000792">
    <property type="entry name" value="Tscrpt_reg_LuxR_C"/>
</dbReference>
<evidence type="ECO:0000313" key="5">
    <source>
        <dbReference type="Proteomes" id="UP000184462"/>
    </source>
</evidence>
<keyword evidence="2" id="KW-1133">Transmembrane helix</keyword>
<feature type="coiled-coil region" evidence="1">
    <location>
        <begin position="424"/>
        <end position="456"/>
    </location>
</feature>
<dbReference type="Pfam" id="PF13181">
    <property type="entry name" value="TPR_8"/>
    <property type="match status" value="1"/>
</dbReference>
<evidence type="ECO:0000256" key="1">
    <source>
        <dbReference type="SAM" id="Coils"/>
    </source>
</evidence>
<feature type="domain" description="HTH luxR-type" evidence="3">
    <location>
        <begin position="604"/>
        <end position="631"/>
    </location>
</feature>
<evidence type="ECO:0000256" key="2">
    <source>
        <dbReference type="SAM" id="Phobius"/>
    </source>
</evidence>
<gene>
    <name evidence="4" type="ORF">SAMN05444278_106123</name>
</gene>
<dbReference type="Proteomes" id="UP000184462">
    <property type="component" value="Unassembled WGS sequence"/>
</dbReference>